<evidence type="ECO:0000313" key="2">
    <source>
        <dbReference type="EMBL" id="BCB27812.1"/>
    </source>
</evidence>
<dbReference type="CDD" id="cd01822">
    <property type="entry name" value="Lysophospholipase_L1_like"/>
    <property type="match status" value="1"/>
</dbReference>
<protein>
    <submittedName>
        <fullName evidence="2">Esterase TesA</fullName>
    </submittedName>
</protein>
<dbReference type="InterPro" id="IPR013830">
    <property type="entry name" value="SGNH_hydro"/>
</dbReference>
<dbReference type="EMBL" id="AP022853">
    <property type="protein sequence ID" value="BCB27812.1"/>
    <property type="molecule type" value="Genomic_DNA"/>
</dbReference>
<evidence type="ECO:0000259" key="1">
    <source>
        <dbReference type="Pfam" id="PF13472"/>
    </source>
</evidence>
<dbReference type="Gene3D" id="3.40.50.1110">
    <property type="entry name" value="SGNH hydrolase"/>
    <property type="match status" value="1"/>
</dbReference>
<dbReference type="GO" id="GO:0004622">
    <property type="term" value="F:phosphatidylcholine lysophospholipase activity"/>
    <property type="evidence" value="ECO:0007669"/>
    <property type="project" value="TreeGrafter"/>
</dbReference>
<dbReference type="KEGG" id="slac:SKTS_26980"/>
<keyword evidence="3" id="KW-1185">Reference proteome</keyword>
<dbReference type="SUPFAM" id="SSF52266">
    <property type="entry name" value="SGNH hydrolase"/>
    <property type="match status" value="1"/>
</dbReference>
<organism evidence="2 3">
    <name type="scientific">Sulfurimicrobium lacus</name>
    <dbReference type="NCBI Taxonomy" id="2715678"/>
    <lineage>
        <taxon>Bacteria</taxon>
        <taxon>Pseudomonadati</taxon>
        <taxon>Pseudomonadota</taxon>
        <taxon>Betaproteobacteria</taxon>
        <taxon>Nitrosomonadales</taxon>
        <taxon>Sulfuricellaceae</taxon>
        <taxon>Sulfurimicrobium</taxon>
    </lineage>
</organism>
<reference evidence="3" key="1">
    <citation type="submission" date="2020-03" db="EMBL/GenBank/DDBJ databases">
        <title>Complete genome sequence of sulfur-oxidizing bacterium skT11.</title>
        <authorList>
            <person name="Kanda M."/>
            <person name="Kojima H."/>
            <person name="Fukui M."/>
        </authorList>
    </citation>
    <scope>NUCLEOTIDE SEQUENCE [LARGE SCALE GENOMIC DNA]</scope>
    <source>
        <strain evidence="3">skT11</strain>
    </source>
</reference>
<feature type="domain" description="SGNH hydrolase-type esterase" evidence="1">
    <location>
        <begin position="25"/>
        <end position="184"/>
    </location>
</feature>
<dbReference type="Proteomes" id="UP000502260">
    <property type="component" value="Chromosome"/>
</dbReference>
<dbReference type="RefSeq" id="WP_173066124.1">
    <property type="nucleotide sequence ID" value="NZ_AP022853.1"/>
</dbReference>
<gene>
    <name evidence="2" type="primary">tesA</name>
    <name evidence="2" type="ORF">SKTS_26980</name>
</gene>
<proteinExistence type="predicted"/>
<dbReference type="InterPro" id="IPR036514">
    <property type="entry name" value="SGNH_hydro_sf"/>
</dbReference>
<dbReference type="PANTHER" id="PTHR30383:SF24">
    <property type="entry name" value="THIOESTERASE 1_PROTEASE 1_LYSOPHOSPHOLIPASE L1"/>
    <property type="match status" value="1"/>
</dbReference>
<accession>A0A6F8VFT5</accession>
<dbReference type="InterPro" id="IPR051532">
    <property type="entry name" value="Ester_Hydrolysis_Enzymes"/>
</dbReference>
<evidence type="ECO:0000313" key="3">
    <source>
        <dbReference type="Proteomes" id="UP000502260"/>
    </source>
</evidence>
<sequence>MLIRWLLIYVLLFVPTAWAGPTILVFGDSLSANYGVAVESGWVSLLQQRLMQNQYKYQVVNASISGETTAGGLTRIDTALATHKPAIVIVELGANDGLRGLPLQAMRDNLDGTIRACIARRAKVLLVGMRLPPNYGTAYNERFSMIYPALANKYHTALLPFLLEGMADKRDMFQADNLHPTAAAQPIVLENVWKRLRPLL</sequence>
<name>A0A6F8VFT5_9PROT</name>
<dbReference type="PANTHER" id="PTHR30383">
    <property type="entry name" value="THIOESTERASE 1/PROTEASE 1/LYSOPHOSPHOLIPASE L1"/>
    <property type="match status" value="1"/>
</dbReference>
<dbReference type="AlphaFoldDB" id="A0A6F8VFT5"/>
<dbReference type="Pfam" id="PF13472">
    <property type="entry name" value="Lipase_GDSL_2"/>
    <property type="match status" value="1"/>
</dbReference>